<organism evidence="2 3">
    <name type="scientific">Candidatus Falkowbacteria bacterium CG10_big_fil_rev_8_21_14_0_10_39_11</name>
    <dbReference type="NCBI Taxonomy" id="1974565"/>
    <lineage>
        <taxon>Bacteria</taxon>
        <taxon>Candidatus Falkowiibacteriota</taxon>
    </lineage>
</organism>
<comment type="caution">
    <text evidence="2">The sequence shown here is derived from an EMBL/GenBank/DDBJ whole genome shotgun (WGS) entry which is preliminary data.</text>
</comment>
<dbReference type="AlphaFoldDB" id="A0A2H0V4Z1"/>
<evidence type="ECO:0000313" key="2">
    <source>
        <dbReference type="EMBL" id="PIR94167.1"/>
    </source>
</evidence>
<proteinExistence type="predicted"/>
<dbReference type="Proteomes" id="UP000229901">
    <property type="component" value="Unassembled WGS sequence"/>
</dbReference>
<feature type="compositionally biased region" description="Polar residues" evidence="1">
    <location>
        <begin position="305"/>
        <end position="337"/>
    </location>
</feature>
<reference evidence="3" key="1">
    <citation type="submission" date="2017-09" db="EMBL/GenBank/DDBJ databases">
        <title>Depth-based differentiation of microbial function through sediment-hosted aquifers and enrichment of novel symbionts in the deep terrestrial subsurface.</title>
        <authorList>
            <person name="Probst A.J."/>
            <person name="Ladd B."/>
            <person name="Jarett J.K."/>
            <person name="Geller-Mcgrath D.E."/>
            <person name="Sieber C.M.K."/>
            <person name="Emerson J.B."/>
            <person name="Anantharaman K."/>
            <person name="Thomas B.C."/>
            <person name="Malmstrom R."/>
            <person name="Stieglmeier M."/>
            <person name="Klingl A."/>
            <person name="Woyke T."/>
            <person name="Ryan C.M."/>
            <person name="Banfield J.F."/>
        </authorList>
    </citation>
    <scope>NUCLEOTIDE SEQUENCE [LARGE SCALE GENOMIC DNA]</scope>
</reference>
<gene>
    <name evidence="2" type="ORF">COT97_02725</name>
</gene>
<sequence length="344" mass="38393">MAKDSYDRDVTPRSYRTSSGTSRVAQKELTRKNVKPELLPRDRRLVCEAEAPVAVRQDDTGSLGNGVLMFFDKAPLVSGQTMRYLPGKVQISYGVVGDINSDDGPLQFNEFVDPKNLDPSLKACWLEKGGGAGYRESYEMAMYFDAYMLELPNAKFPLHIIVGDEAFYVDLLTADLKEHFGGSPQRTNVEAVFARLEEKFMGNVFHIHLPYGRGRENNIILNEWTNLYGKNRVLCLDNYLAVTDTMLGILAIMSGERTLDEYCRDMAMKAPGDPILDRDQSPSRIAEVRKALSVLTPPDGRIFNFDNSPSTSDKSVNQSPQTMSGRPQVRPNTTGPSTADEFVL</sequence>
<evidence type="ECO:0000313" key="3">
    <source>
        <dbReference type="Proteomes" id="UP000229901"/>
    </source>
</evidence>
<feature type="region of interest" description="Disordered" evidence="1">
    <location>
        <begin position="300"/>
        <end position="344"/>
    </location>
</feature>
<protein>
    <submittedName>
        <fullName evidence="2">Uncharacterized protein</fullName>
    </submittedName>
</protein>
<accession>A0A2H0V4Z1</accession>
<evidence type="ECO:0000256" key="1">
    <source>
        <dbReference type="SAM" id="MobiDB-lite"/>
    </source>
</evidence>
<feature type="compositionally biased region" description="Polar residues" evidence="1">
    <location>
        <begin position="14"/>
        <end position="24"/>
    </location>
</feature>
<dbReference type="EMBL" id="PFAP01000016">
    <property type="protein sequence ID" value="PIR94167.1"/>
    <property type="molecule type" value="Genomic_DNA"/>
</dbReference>
<name>A0A2H0V4Z1_9BACT</name>
<feature type="compositionally biased region" description="Basic and acidic residues" evidence="1">
    <location>
        <begin position="1"/>
        <end position="11"/>
    </location>
</feature>
<feature type="region of interest" description="Disordered" evidence="1">
    <location>
        <begin position="1"/>
        <end position="27"/>
    </location>
</feature>